<dbReference type="Proteomes" id="UP000591131">
    <property type="component" value="Unassembled WGS sequence"/>
</dbReference>
<comment type="caution">
    <text evidence="2">The sequence shown here is derived from an EMBL/GenBank/DDBJ whole genome shotgun (WGS) entry which is preliminary data.</text>
</comment>
<dbReference type="AlphaFoldDB" id="A0A7J6M1Y7"/>
<name>A0A7J6M1Y7_PERCH</name>
<keyword evidence="1" id="KW-0812">Transmembrane</keyword>
<dbReference type="EMBL" id="JAAPAO010000257">
    <property type="protein sequence ID" value="KAF4665552.1"/>
    <property type="molecule type" value="Genomic_DNA"/>
</dbReference>
<evidence type="ECO:0000313" key="2">
    <source>
        <dbReference type="EMBL" id="KAF4665552.1"/>
    </source>
</evidence>
<reference evidence="2 3" key="1">
    <citation type="submission" date="2020-04" db="EMBL/GenBank/DDBJ databases">
        <title>Perkinsus chesapeaki whole genome sequence.</title>
        <authorList>
            <person name="Bogema D.R."/>
        </authorList>
    </citation>
    <scope>NUCLEOTIDE SEQUENCE [LARGE SCALE GENOMIC DNA]</scope>
    <source>
        <strain evidence="2">ATCC PRA-425</strain>
    </source>
</reference>
<feature type="transmembrane region" description="Helical" evidence="1">
    <location>
        <begin position="113"/>
        <end position="133"/>
    </location>
</feature>
<keyword evidence="1" id="KW-1133">Transmembrane helix</keyword>
<protein>
    <submittedName>
        <fullName evidence="2">Uncharacterized protein</fullName>
    </submittedName>
</protein>
<sequence length="156" mass="16621">MAIGIIGQIASWVANAAFRTTIVLKIVDNYNRRVTAQVDCPAVAFQSTMIGFQLLMLVVTTVLVVVRVERRNGLSRIIVALGSVGMVLFAIGQIIGTLLAVGGCPIDQPLWSKIVGCIGGVLIIVSAFLYVLAPESRKPKKLDDQLVPQGVVYASA</sequence>
<evidence type="ECO:0000313" key="3">
    <source>
        <dbReference type="Proteomes" id="UP000591131"/>
    </source>
</evidence>
<feature type="transmembrane region" description="Helical" evidence="1">
    <location>
        <begin position="78"/>
        <end position="101"/>
    </location>
</feature>
<gene>
    <name evidence="2" type="ORF">FOL47_004520</name>
</gene>
<organism evidence="2 3">
    <name type="scientific">Perkinsus chesapeaki</name>
    <name type="common">Clam parasite</name>
    <name type="synonym">Perkinsus andrewsi</name>
    <dbReference type="NCBI Taxonomy" id="330153"/>
    <lineage>
        <taxon>Eukaryota</taxon>
        <taxon>Sar</taxon>
        <taxon>Alveolata</taxon>
        <taxon>Perkinsozoa</taxon>
        <taxon>Perkinsea</taxon>
        <taxon>Perkinsida</taxon>
        <taxon>Perkinsidae</taxon>
        <taxon>Perkinsus</taxon>
    </lineage>
</organism>
<proteinExistence type="predicted"/>
<evidence type="ECO:0000256" key="1">
    <source>
        <dbReference type="SAM" id="Phobius"/>
    </source>
</evidence>
<dbReference type="OrthoDB" id="448494at2759"/>
<keyword evidence="3" id="KW-1185">Reference proteome</keyword>
<keyword evidence="1" id="KW-0472">Membrane</keyword>
<accession>A0A7J6M1Y7</accession>
<feature type="transmembrane region" description="Helical" evidence="1">
    <location>
        <begin position="43"/>
        <end position="66"/>
    </location>
</feature>